<evidence type="ECO:0000313" key="6">
    <source>
        <dbReference type="Proteomes" id="UP000316921"/>
    </source>
</evidence>
<name>A0A518BJJ2_9BACT</name>
<dbReference type="InterPro" id="IPR036291">
    <property type="entry name" value="NAD(P)-bd_dom_sf"/>
</dbReference>
<keyword evidence="1 5" id="KW-0560">Oxidoreductase</keyword>
<dbReference type="PANTHER" id="PTHR43491:SF1">
    <property type="entry name" value="UDP-N-ACETYL-D-MANNOSAMINE DEHYDROGENASE"/>
    <property type="match status" value="1"/>
</dbReference>
<dbReference type="AlphaFoldDB" id="A0A518BJJ2"/>
<keyword evidence="2" id="KW-0520">NAD</keyword>
<evidence type="ECO:0000256" key="2">
    <source>
        <dbReference type="ARBA" id="ARBA00023027"/>
    </source>
</evidence>
<dbReference type="Pfam" id="PF03721">
    <property type="entry name" value="UDPG_MGDP_dh_N"/>
    <property type="match status" value="1"/>
</dbReference>
<dbReference type="GO" id="GO:0000271">
    <property type="term" value="P:polysaccharide biosynthetic process"/>
    <property type="evidence" value="ECO:0007669"/>
    <property type="project" value="InterPro"/>
</dbReference>
<dbReference type="Pfam" id="PF00984">
    <property type="entry name" value="UDPG_MGDP_dh"/>
    <property type="match status" value="1"/>
</dbReference>
<dbReference type="InterPro" id="IPR017476">
    <property type="entry name" value="UDP-Glc/GDP-Man"/>
</dbReference>
<dbReference type="InterPro" id="IPR014027">
    <property type="entry name" value="UDP-Glc/GDP-Man_DH_C"/>
</dbReference>
<dbReference type="SUPFAM" id="SSF48179">
    <property type="entry name" value="6-phosphogluconate dehydrogenase C-terminal domain-like"/>
    <property type="match status" value="1"/>
</dbReference>
<sequence length="462" mass="48832">MTDDDLTATTLGDPAAVPLVPAATPTVATGARRFRTVGVVGLGYVGLPLAGAFLEAERRVLGFDVDAERVAMLAAGGSYLEHLNPRTWRGGEPGGLEATCDLSRVAECDAVCLCLPTPLDAEGRPDLGPLERAARALAPHLRAGQLVVLHSTTWPGTTREVLAPLLAGDRLQLGSQLLVAYSPEREDPGRDVRTRRIPRLVGGLCEASGDAAEDLLSLAVERVHRVARAEIAEAAKLHENVYRAVNIALVDELAELYRALGLDPRAVIDAAATKPFGFEAFRPGPGPGGHCIPVDPRYLTWAAARVGARSELLDRSIARNASTPLRVAARVGEALEARGRSLVGARVLLLGVAYKADVGDARCSPALPLAGALHAAGAQVVWCDPHVQRLPAGEHHGLPQTLVDSRPVPLDRAEVESADAIVIVTDHRALDLDLIAGHARLVIDTRGALRGYALPPERYVPA</sequence>
<dbReference type="GO" id="GO:0016628">
    <property type="term" value="F:oxidoreductase activity, acting on the CH-CH group of donors, NAD or NADP as acceptor"/>
    <property type="evidence" value="ECO:0007669"/>
    <property type="project" value="InterPro"/>
</dbReference>
<dbReference type="KEGG" id="pbap:Pla133_22160"/>
<dbReference type="GO" id="GO:0047004">
    <property type="term" value="F:UDP-N-acetylglucosamine 6-dehydrogenase activity"/>
    <property type="evidence" value="ECO:0007669"/>
    <property type="project" value="UniProtKB-EC"/>
</dbReference>
<dbReference type="InterPro" id="IPR001732">
    <property type="entry name" value="UDP-Glc/GDP-Man_DH_N"/>
</dbReference>
<dbReference type="Pfam" id="PF03720">
    <property type="entry name" value="UDPG_MGDP_dh_C"/>
    <property type="match status" value="1"/>
</dbReference>
<dbReference type="GO" id="GO:0051287">
    <property type="term" value="F:NAD binding"/>
    <property type="evidence" value="ECO:0007669"/>
    <property type="project" value="InterPro"/>
</dbReference>
<evidence type="ECO:0000256" key="1">
    <source>
        <dbReference type="ARBA" id="ARBA00023002"/>
    </source>
</evidence>
<dbReference type="PIRSF" id="PIRSF000124">
    <property type="entry name" value="UDPglc_GDPman_dh"/>
    <property type="match status" value="1"/>
</dbReference>
<comment type="similarity">
    <text evidence="3">Belongs to the UDP-glucose/GDP-mannose dehydrogenase family.</text>
</comment>
<dbReference type="SUPFAM" id="SSF52413">
    <property type="entry name" value="UDP-glucose/GDP-mannose dehydrogenase C-terminal domain"/>
    <property type="match status" value="1"/>
</dbReference>
<dbReference type="EC" id="1.1.1.136" evidence="5"/>
<dbReference type="InterPro" id="IPR028359">
    <property type="entry name" value="UDP_ManNAc/GlcNAc_DH"/>
</dbReference>
<evidence type="ECO:0000313" key="5">
    <source>
        <dbReference type="EMBL" id="QDU67138.1"/>
    </source>
</evidence>
<evidence type="ECO:0000259" key="4">
    <source>
        <dbReference type="SMART" id="SM00984"/>
    </source>
</evidence>
<dbReference type="PANTHER" id="PTHR43491">
    <property type="entry name" value="UDP-N-ACETYL-D-MANNOSAMINE DEHYDROGENASE"/>
    <property type="match status" value="1"/>
</dbReference>
<dbReference type="InterPro" id="IPR036220">
    <property type="entry name" value="UDP-Glc/GDP-Man_DH_C_sf"/>
</dbReference>
<dbReference type="Gene3D" id="3.40.50.720">
    <property type="entry name" value="NAD(P)-binding Rossmann-like Domain"/>
    <property type="match status" value="2"/>
</dbReference>
<dbReference type="RefSeq" id="WP_419192358.1">
    <property type="nucleotide sequence ID" value="NZ_CP036287.1"/>
</dbReference>
<proteinExistence type="inferred from homology"/>
<dbReference type="InterPro" id="IPR014026">
    <property type="entry name" value="UDP-Glc/GDP-Man_DH_dimer"/>
</dbReference>
<dbReference type="Proteomes" id="UP000316921">
    <property type="component" value="Chromosome"/>
</dbReference>
<keyword evidence="6" id="KW-1185">Reference proteome</keyword>
<dbReference type="EMBL" id="CP036287">
    <property type="protein sequence ID" value="QDU67138.1"/>
    <property type="molecule type" value="Genomic_DNA"/>
</dbReference>
<dbReference type="SUPFAM" id="SSF51735">
    <property type="entry name" value="NAD(P)-binding Rossmann-fold domains"/>
    <property type="match status" value="1"/>
</dbReference>
<accession>A0A518BJJ2</accession>
<dbReference type="SMART" id="SM00984">
    <property type="entry name" value="UDPG_MGDP_dh_C"/>
    <property type="match status" value="1"/>
</dbReference>
<dbReference type="NCBIfam" id="TIGR03026">
    <property type="entry name" value="NDP-sugDHase"/>
    <property type="match status" value="1"/>
</dbReference>
<evidence type="ECO:0000256" key="3">
    <source>
        <dbReference type="PIRNR" id="PIRNR000124"/>
    </source>
</evidence>
<dbReference type="InterPro" id="IPR008927">
    <property type="entry name" value="6-PGluconate_DH-like_C_sf"/>
</dbReference>
<dbReference type="PIRSF" id="PIRSF500136">
    <property type="entry name" value="UDP_ManNAc_DH"/>
    <property type="match status" value="1"/>
</dbReference>
<protein>
    <submittedName>
        <fullName evidence="5">UDP-N-acetyl-D-glucosamine 6-dehydrogenase</fullName>
        <ecNumber evidence="5">1.1.1.136</ecNumber>
    </submittedName>
</protein>
<reference evidence="5 6" key="1">
    <citation type="submission" date="2019-02" db="EMBL/GenBank/DDBJ databases">
        <title>Deep-cultivation of Planctomycetes and their phenomic and genomic characterization uncovers novel biology.</title>
        <authorList>
            <person name="Wiegand S."/>
            <person name="Jogler M."/>
            <person name="Boedeker C."/>
            <person name="Pinto D."/>
            <person name="Vollmers J."/>
            <person name="Rivas-Marin E."/>
            <person name="Kohn T."/>
            <person name="Peeters S.H."/>
            <person name="Heuer A."/>
            <person name="Rast P."/>
            <person name="Oberbeckmann S."/>
            <person name="Bunk B."/>
            <person name="Jeske O."/>
            <person name="Meyerdierks A."/>
            <person name="Storesund J.E."/>
            <person name="Kallscheuer N."/>
            <person name="Luecker S."/>
            <person name="Lage O.M."/>
            <person name="Pohl T."/>
            <person name="Merkel B.J."/>
            <person name="Hornburger P."/>
            <person name="Mueller R.-W."/>
            <person name="Bruemmer F."/>
            <person name="Labrenz M."/>
            <person name="Spormann A.M."/>
            <person name="Op den Camp H."/>
            <person name="Overmann J."/>
            <person name="Amann R."/>
            <person name="Jetten M.S.M."/>
            <person name="Mascher T."/>
            <person name="Medema M.H."/>
            <person name="Devos D.P."/>
            <person name="Kaster A.-K."/>
            <person name="Ovreas L."/>
            <person name="Rohde M."/>
            <person name="Galperin M.Y."/>
            <person name="Jogler C."/>
        </authorList>
    </citation>
    <scope>NUCLEOTIDE SEQUENCE [LARGE SCALE GENOMIC DNA]</scope>
    <source>
        <strain evidence="5 6">Pla133</strain>
    </source>
</reference>
<gene>
    <name evidence="5" type="primary">wbpA</name>
    <name evidence="5" type="ORF">Pla133_22160</name>
</gene>
<organism evidence="5 6">
    <name type="scientific">Engelhardtia mirabilis</name>
    <dbReference type="NCBI Taxonomy" id="2528011"/>
    <lineage>
        <taxon>Bacteria</taxon>
        <taxon>Pseudomonadati</taxon>
        <taxon>Planctomycetota</taxon>
        <taxon>Planctomycetia</taxon>
        <taxon>Planctomycetia incertae sedis</taxon>
        <taxon>Engelhardtia</taxon>
    </lineage>
</organism>
<feature type="domain" description="UDP-glucose/GDP-mannose dehydrogenase C-terminal" evidence="4">
    <location>
        <begin position="348"/>
        <end position="451"/>
    </location>
</feature>